<sequence length="290" mass="30712">MKSHAQSTFLLLATITSLTTAAPRTDPQQKQCDGRRISPLRNSQHRTTGPLRANSTGLDSRISFGKSSEVQYSSNWAGAVQISEEITEVSGQVTFPRVAAPKGASPDQGYGGSVWVGIDGDTCSQSILQTGVDWVVQGNTATYAAWYEWLPEASYDFDIVVNPGDQIEMKVVADSATGGTATISNFSTNETVSHTFSGKSALCKQNAEWIVEDFSISDGQGNMGLVPFAAFDTIVVTNATYKANGETAGVSGSTIMDISQGGQPLTNCATSGDNNVVCKYKGAGSETRFM</sequence>
<feature type="region of interest" description="Disordered" evidence="2">
    <location>
        <begin position="21"/>
        <end position="59"/>
    </location>
</feature>
<keyword evidence="5" id="KW-1185">Reference proteome</keyword>
<keyword evidence="3" id="KW-0732">Signal</keyword>
<evidence type="ECO:0000256" key="2">
    <source>
        <dbReference type="SAM" id="MobiDB-lite"/>
    </source>
</evidence>
<organism evidence="4 5">
    <name type="scientific">Ramularia collo-cygni</name>
    <dbReference type="NCBI Taxonomy" id="112498"/>
    <lineage>
        <taxon>Eukaryota</taxon>
        <taxon>Fungi</taxon>
        <taxon>Dikarya</taxon>
        <taxon>Ascomycota</taxon>
        <taxon>Pezizomycotina</taxon>
        <taxon>Dothideomycetes</taxon>
        <taxon>Dothideomycetidae</taxon>
        <taxon>Mycosphaerellales</taxon>
        <taxon>Mycosphaerellaceae</taxon>
        <taxon>Ramularia</taxon>
    </lineage>
</organism>
<dbReference type="GO" id="GO:0070007">
    <property type="term" value="F:glutamic-type endopeptidase activity"/>
    <property type="evidence" value="ECO:0007669"/>
    <property type="project" value="InterPro"/>
</dbReference>
<dbReference type="GeneID" id="35596396"/>
<dbReference type="InterPro" id="IPR013320">
    <property type="entry name" value="ConA-like_dom_sf"/>
</dbReference>
<dbReference type="PANTHER" id="PTHR37536:SF1">
    <property type="entry name" value="ASPERGILLOPEPSIN, PUTAITVE (AFU_ORTHOLOGUE AFUA_7G01200)"/>
    <property type="match status" value="1"/>
</dbReference>
<dbReference type="RefSeq" id="XP_023622110.1">
    <property type="nucleotide sequence ID" value="XM_023766342.1"/>
</dbReference>
<dbReference type="Proteomes" id="UP000225277">
    <property type="component" value="Unassembled WGS sequence"/>
</dbReference>
<dbReference type="GO" id="GO:0006508">
    <property type="term" value="P:proteolysis"/>
    <property type="evidence" value="ECO:0007669"/>
    <property type="project" value="InterPro"/>
</dbReference>
<dbReference type="STRING" id="112498.A0A2D3V4J6"/>
<dbReference type="Pfam" id="PF01828">
    <property type="entry name" value="Peptidase_A4"/>
    <property type="match status" value="1"/>
</dbReference>
<feature type="active site" description="Proton acceptor" evidence="1">
    <location>
        <position position="212"/>
    </location>
</feature>
<reference evidence="4 5" key="1">
    <citation type="submission" date="2016-03" db="EMBL/GenBank/DDBJ databases">
        <authorList>
            <person name="Ploux O."/>
        </authorList>
    </citation>
    <scope>NUCLEOTIDE SEQUENCE [LARGE SCALE GENOMIC DNA]</scope>
    <source>
        <strain evidence="4 5">URUG2</strain>
    </source>
</reference>
<dbReference type="OrthoDB" id="2862635at2759"/>
<dbReference type="CDD" id="cd13426">
    <property type="entry name" value="Peptidase_G1"/>
    <property type="match status" value="1"/>
</dbReference>
<dbReference type="PRINTS" id="PR00977">
    <property type="entry name" value="SCYTLDPTASE"/>
</dbReference>
<proteinExistence type="predicted"/>
<dbReference type="InterPro" id="IPR000250">
    <property type="entry name" value="Peptidase_G1"/>
</dbReference>
<dbReference type="InterPro" id="IPR038656">
    <property type="entry name" value="Peptidase_G1_sf"/>
</dbReference>
<protein>
    <submittedName>
        <fullName evidence="4">Related to aspergillopepsin II</fullName>
    </submittedName>
</protein>
<accession>A0A2D3V4J6</accession>
<feature type="chain" id="PRO_5013911328" evidence="3">
    <location>
        <begin position="22"/>
        <end position="290"/>
    </location>
</feature>
<dbReference type="SUPFAM" id="SSF49899">
    <property type="entry name" value="Concanavalin A-like lectins/glucanases"/>
    <property type="match status" value="1"/>
</dbReference>
<name>A0A2D3V4J6_9PEZI</name>
<feature type="compositionally biased region" description="Polar residues" evidence="2">
    <location>
        <begin position="40"/>
        <end position="58"/>
    </location>
</feature>
<feature type="signal peptide" evidence="3">
    <location>
        <begin position="1"/>
        <end position="21"/>
    </location>
</feature>
<dbReference type="Gene3D" id="2.60.120.700">
    <property type="entry name" value="Peptidase G1"/>
    <property type="match status" value="1"/>
</dbReference>
<evidence type="ECO:0000256" key="3">
    <source>
        <dbReference type="SAM" id="SignalP"/>
    </source>
</evidence>
<dbReference type="AlphaFoldDB" id="A0A2D3V4J6"/>
<evidence type="ECO:0000313" key="4">
    <source>
        <dbReference type="EMBL" id="CZT15213.1"/>
    </source>
</evidence>
<dbReference type="EMBL" id="FJUY01000001">
    <property type="protein sequence ID" value="CZT15213.1"/>
    <property type="molecule type" value="Genomic_DNA"/>
</dbReference>
<gene>
    <name evidence="4" type="ORF">RCC_01088</name>
</gene>
<evidence type="ECO:0000256" key="1">
    <source>
        <dbReference type="PIRSR" id="PIRSR600250-50"/>
    </source>
</evidence>
<dbReference type="PANTHER" id="PTHR37536">
    <property type="entry name" value="PUTATIVE (AFU_ORTHOLOGUE AFUA_3G02970)-RELATED"/>
    <property type="match status" value="1"/>
</dbReference>
<evidence type="ECO:0000313" key="5">
    <source>
        <dbReference type="Proteomes" id="UP000225277"/>
    </source>
</evidence>